<organism evidence="1 2">
    <name type="scientific">Vibrio splendidus 12E03</name>
    <dbReference type="NCBI Taxonomy" id="1191305"/>
    <lineage>
        <taxon>Bacteria</taxon>
        <taxon>Pseudomonadati</taxon>
        <taxon>Pseudomonadota</taxon>
        <taxon>Gammaproteobacteria</taxon>
        <taxon>Vibrionales</taxon>
        <taxon>Vibrionaceae</taxon>
        <taxon>Vibrio</taxon>
    </lineage>
</organism>
<dbReference type="EMBL" id="AJZD02000350">
    <property type="protein sequence ID" value="OEF85209.1"/>
    <property type="molecule type" value="Genomic_DNA"/>
</dbReference>
<dbReference type="PROSITE" id="PS51257">
    <property type="entry name" value="PROKAR_LIPOPROTEIN"/>
    <property type="match status" value="1"/>
</dbReference>
<evidence type="ECO:0000313" key="2">
    <source>
        <dbReference type="Proteomes" id="UP000094802"/>
    </source>
</evidence>
<dbReference type="RefSeq" id="WP_019820318.1">
    <property type="nucleotide sequence ID" value="NZ_AJZD02000350.1"/>
</dbReference>
<dbReference type="AlphaFoldDB" id="A0A1E5FAT6"/>
<protein>
    <recommendedName>
        <fullName evidence="3">Lipoprotein</fullName>
    </recommendedName>
</protein>
<evidence type="ECO:0008006" key="3">
    <source>
        <dbReference type="Google" id="ProtNLM"/>
    </source>
</evidence>
<gene>
    <name evidence="1" type="ORF">A142_12730</name>
</gene>
<evidence type="ECO:0000313" key="1">
    <source>
        <dbReference type="EMBL" id="OEF85209.1"/>
    </source>
</evidence>
<proteinExistence type="predicted"/>
<dbReference type="Proteomes" id="UP000094802">
    <property type="component" value="Unassembled WGS sequence"/>
</dbReference>
<reference evidence="1 2" key="1">
    <citation type="journal article" date="2012" name="Science">
        <title>Ecological populations of bacteria act as socially cohesive units of antibiotic production and resistance.</title>
        <authorList>
            <person name="Cordero O.X."/>
            <person name="Wildschutte H."/>
            <person name="Kirkup B."/>
            <person name="Proehl S."/>
            <person name="Ngo L."/>
            <person name="Hussain F."/>
            <person name="Le Roux F."/>
            <person name="Mincer T."/>
            <person name="Polz M.F."/>
        </authorList>
    </citation>
    <scope>NUCLEOTIDE SEQUENCE [LARGE SCALE GENOMIC DNA]</scope>
    <source>
        <strain evidence="1 2">12E03</strain>
    </source>
</reference>
<sequence length="265" mass="28577">MKIFYCLIMGCLLLTGCGGGSGGGSDGSTGSEGGSFSGLPDPGGTLSEDYDVSQLRAQATFSNNTVTDASIVVTLSYEKDATRLMSLTGLDEIEVLVDGTLVALTNIYGSLYSYDMPTYAATYEVIWKRDGEVVAATSFDGQPSAIPLTSTYDGSGYHYAWTEDSEVVYRFVIPSLSCLNSEGVYETFHHWENDDLSKNVVTGGAYYVPLSLFNNFTEEELIRNYQTCDISIDITGEHKEININDSNSLIKGIAMGAGVSLETIF</sequence>
<comment type="caution">
    <text evidence="1">The sequence shown here is derived from an EMBL/GenBank/DDBJ whole genome shotgun (WGS) entry which is preliminary data.</text>
</comment>
<dbReference type="OrthoDB" id="5905932at2"/>
<accession>A0A1E5FAT6</accession>
<name>A0A1E5FAT6_VIBSP</name>